<dbReference type="EMBL" id="GBRH01225742">
    <property type="protein sequence ID" value="JAD72153.1"/>
    <property type="molecule type" value="Transcribed_RNA"/>
</dbReference>
<name>A0A0A9CCJ5_ARUDO</name>
<accession>A0A0A9CCJ5</accession>
<sequence length="39" mass="4787">MSIFAFFLYQQFGATWYFFWTLLRKIGGDVVDYYVICIY</sequence>
<reference evidence="1" key="2">
    <citation type="journal article" date="2015" name="Data Brief">
        <title>Shoot transcriptome of the giant reed, Arundo donax.</title>
        <authorList>
            <person name="Barrero R.A."/>
            <person name="Guerrero F.D."/>
            <person name="Moolhuijzen P."/>
            <person name="Goolsby J.A."/>
            <person name="Tidwell J."/>
            <person name="Bellgard S.E."/>
            <person name="Bellgard M.I."/>
        </authorList>
    </citation>
    <scope>NUCLEOTIDE SEQUENCE</scope>
    <source>
        <tissue evidence="1">Shoot tissue taken approximately 20 cm above the soil surface</tissue>
    </source>
</reference>
<proteinExistence type="predicted"/>
<reference evidence="1" key="1">
    <citation type="submission" date="2014-09" db="EMBL/GenBank/DDBJ databases">
        <authorList>
            <person name="Magalhaes I.L.F."/>
            <person name="Oliveira U."/>
            <person name="Santos F.R."/>
            <person name="Vidigal T.H.D.A."/>
            <person name="Brescovit A.D."/>
            <person name="Santos A.J."/>
        </authorList>
    </citation>
    <scope>NUCLEOTIDE SEQUENCE</scope>
    <source>
        <tissue evidence="1">Shoot tissue taken approximately 20 cm above the soil surface</tissue>
    </source>
</reference>
<protein>
    <submittedName>
        <fullName evidence="1">Uncharacterized protein</fullName>
    </submittedName>
</protein>
<organism evidence="1">
    <name type="scientific">Arundo donax</name>
    <name type="common">Giant reed</name>
    <name type="synonym">Donax arundinaceus</name>
    <dbReference type="NCBI Taxonomy" id="35708"/>
    <lineage>
        <taxon>Eukaryota</taxon>
        <taxon>Viridiplantae</taxon>
        <taxon>Streptophyta</taxon>
        <taxon>Embryophyta</taxon>
        <taxon>Tracheophyta</taxon>
        <taxon>Spermatophyta</taxon>
        <taxon>Magnoliopsida</taxon>
        <taxon>Liliopsida</taxon>
        <taxon>Poales</taxon>
        <taxon>Poaceae</taxon>
        <taxon>PACMAD clade</taxon>
        <taxon>Arundinoideae</taxon>
        <taxon>Arundineae</taxon>
        <taxon>Arundo</taxon>
    </lineage>
</organism>
<evidence type="ECO:0000313" key="1">
    <source>
        <dbReference type="EMBL" id="JAD72153.1"/>
    </source>
</evidence>
<dbReference type="AlphaFoldDB" id="A0A0A9CCJ5"/>